<evidence type="ECO:0000313" key="3">
    <source>
        <dbReference type="Proteomes" id="UP000029067"/>
    </source>
</evidence>
<keyword evidence="3" id="KW-1185">Reference proteome</keyword>
<dbReference type="AlphaFoldDB" id="A0A087APP1"/>
<gene>
    <name evidence="2" type="ORF">BCUN_1904</name>
</gene>
<dbReference type="InterPro" id="IPR013096">
    <property type="entry name" value="Cupin_2"/>
</dbReference>
<feature type="domain" description="Cupin type-2" evidence="1">
    <location>
        <begin position="59"/>
        <end position="119"/>
    </location>
</feature>
<dbReference type="STRING" id="1688.BCUN_1904"/>
<accession>A0A087APP1</accession>
<protein>
    <submittedName>
        <fullName evidence="2">Cytosolic protein</fullName>
    </submittedName>
</protein>
<organism evidence="2 3">
    <name type="scientific">Bifidobacterium cuniculi</name>
    <dbReference type="NCBI Taxonomy" id="1688"/>
    <lineage>
        <taxon>Bacteria</taxon>
        <taxon>Bacillati</taxon>
        <taxon>Actinomycetota</taxon>
        <taxon>Actinomycetes</taxon>
        <taxon>Bifidobacteriales</taxon>
        <taxon>Bifidobacteriaceae</taxon>
        <taxon>Bifidobacterium</taxon>
    </lineage>
</organism>
<proteinExistence type="predicted"/>
<dbReference type="Proteomes" id="UP000029067">
    <property type="component" value="Unassembled WGS sequence"/>
</dbReference>
<dbReference type="InterPro" id="IPR014710">
    <property type="entry name" value="RmlC-like_jellyroll"/>
</dbReference>
<dbReference type="Pfam" id="PF07883">
    <property type="entry name" value="Cupin_2"/>
    <property type="match status" value="1"/>
</dbReference>
<dbReference type="Gene3D" id="2.60.120.10">
    <property type="entry name" value="Jelly Rolls"/>
    <property type="match status" value="1"/>
</dbReference>
<dbReference type="InterPro" id="IPR011051">
    <property type="entry name" value="RmlC_Cupin_sf"/>
</dbReference>
<dbReference type="EMBL" id="JGYV01000018">
    <property type="protein sequence ID" value="KFI60741.1"/>
    <property type="molecule type" value="Genomic_DNA"/>
</dbReference>
<reference evidence="2 3" key="1">
    <citation type="submission" date="2014-03" db="EMBL/GenBank/DDBJ databases">
        <title>Genomics of Bifidobacteria.</title>
        <authorList>
            <person name="Ventura M."/>
            <person name="Milani C."/>
            <person name="Lugli G.A."/>
        </authorList>
    </citation>
    <scope>NUCLEOTIDE SEQUENCE [LARGE SCALE GENOMIC DNA]</scope>
    <source>
        <strain evidence="2 3">LMG 10738</strain>
    </source>
</reference>
<dbReference type="RefSeq" id="WP_051920986.1">
    <property type="nucleotide sequence ID" value="NZ_JGYV01000018.1"/>
</dbReference>
<dbReference type="PANTHER" id="PTHR43698:SF1">
    <property type="entry name" value="BLL4564 PROTEIN"/>
    <property type="match status" value="1"/>
</dbReference>
<evidence type="ECO:0000259" key="1">
    <source>
        <dbReference type="Pfam" id="PF07883"/>
    </source>
</evidence>
<dbReference type="eggNOG" id="COG1917">
    <property type="taxonomic scope" value="Bacteria"/>
</dbReference>
<evidence type="ECO:0000313" key="2">
    <source>
        <dbReference type="EMBL" id="KFI60741.1"/>
    </source>
</evidence>
<dbReference type="CDD" id="cd02233">
    <property type="entry name" value="cupin_HNL-like"/>
    <property type="match status" value="1"/>
</dbReference>
<dbReference type="SUPFAM" id="SSF51182">
    <property type="entry name" value="RmlC-like cupins"/>
    <property type="match status" value="1"/>
</dbReference>
<dbReference type="PANTHER" id="PTHR43698">
    <property type="entry name" value="RIBD C-TERMINAL DOMAIN CONTAINING PROTEIN"/>
    <property type="match status" value="1"/>
</dbReference>
<name>A0A087APP1_9BIFI</name>
<comment type="caution">
    <text evidence="2">The sequence shown here is derived from an EMBL/GenBank/DDBJ whole genome shotgun (WGS) entry which is preliminary data.</text>
</comment>
<dbReference type="InterPro" id="IPR047263">
    <property type="entry name" value="HNL-like_cupin"/>
</dbReference>
<sequence length="154" mass="16809">MTETDNTKIVQDVPEGVPAEYAESLMFPVGAPNDAYAQYFTGRSWLAPVSTEQVAMSNVTFEPGCINHWHIHHASKDGGQILICVGGRGYAQIWGQEPIEMTPGTVVNIPANTKHWHGAAPDSWFSHIAVAVPGEDISNEWLEPVDEAEVAKLK</sequence>